<dbReference type="EMBL" id="HF935409">
    <property type="protein sequence ID" value="CCX30004.1"/>
    <property type="molecule type" value="Genomic_DNA"/>
</dbReference>
<feature type="region of interest" description="Disordered" evidence="2">
    <location>
        <begin position="165"/>
        <end position="207"/>
    </location>
</feature>
<feature type="compositionally biased region" description="Acidic residues" evidence="2">
    <location>
        <begin position="771"/>
        <end position="781"/>
    </location>
</feature>
<name>U4LD18_PYROM</name>
<evidence type="ECO:0000313" key="3">
    <source>
        <dbReference type="EMBL" id="CCX30004.1"/>
    </source>
</evidence>
<feature type="compositionally biased region" description="Polar residues" evidence="2">
    <location>
        <begin position="46"/>
        <end position="59"/>
    </location>
</feature>
<dbReference type="AlphaFoldDB" id="U4LD18"/>
<feature type="coiled-coil region" evidence="1">
    <location>
        <begin position="436"/>
        <end position="558"/>
    </location>
</feature>
<proteinExistence type="predicted"/>
<feature type="region of interest" description="Disordered" evidence="2">
    <location>
        <begin position="701"/>
        <end position="781"/>
    </location>
</feature>
<gene>
    <name evidence="3" type="ORF">PCON_07932</name>
</gene>
<feature type="region of interest" description="Disordered" evidence="2">
    <location>
        <begin position="626"/>
        <end position="656"/>
    </location>
</feature>
<feature type="region of interest" description="Disordered" evidence="2">
    <location>
        <begin position="1"/>
        <end position="149"/>
    </location>
</feature>
<evidence type="ECO:0000256" key="2">
    <source>
        <dbReference type="SAM" id="MobiDB-lite"/>
    </source>
</evidence>
<sequence length="781" mass="88208">MAPSLNLFSRRKNSDELSSPSSAKSPAEIYGVTNSKLVKPSRSKESSPTSPNAALNSNLPRPGLRNRAATYGQEDAFPSPSHSRSTSDTWQLNLPTPHGAYPAEYREYQSVSRGGSRGSPLPRVPSPSGTPVPSVSISPVPTAPGPTVQKIYAPAPLRTHHFRHQPSLSISSELSDIVPPPISKRQSNSEPPTPITGAGVSPTSPTARKREFRFPLPISPPLSPETFGVVVGKSGGAIEEQAPTPQPVPKSTFTTFPPRSFSSMDTHVDHRDDQIHSSTTKQLLARVQDLEARNRELISEATLHSSRIQALRVSHGQLIDSMKESHAIEVDALRKQEWPAVVKGKEKELELLRNNNDGFKNRIQVLEARVRERDEEVNWMKEKLEKLERGGEEQEVAGMDMPEISRKLVDEMRRRKTAEQSAEDLMDMVTKITGRLAEEKTKNAALESNMSRITEDSWLRVSNSKHEIQKLRHSLEDREELLENLQVEMNVVKRERAEYREAWEREQTEHSSCQQTIEDREERIRDLEFESGDLRDRLELSQTQLEQLQKQSDVHEDILVKLVESSSSSSRCSHRDERAATPSVDENTEELRATIEKLQHDIKLYRSDIRAYRRDVKTRDKTIQELQSQLSTPVTPRTIPEDFPAPPSRLKEENDSLRRELENGIAVTKQQALMMKDMEAKMKALRREKEQMEAWQLRQLKSRMEQQPQKPTGEGYIIIGNGGEDAVRSRRTPSGRRQKEVVDLDIPPPNSPLPPPPPPRKDSVGPRTPGDDENEGETFVW</sequence>
<feature type="coiled-coil region" evidence="1">
    <location>
        <begin position="668"/>
        <end position="698"/>
    </location>
</feature>
<dbReference type="OrthoDB" id="5366676at2759"/>
<feature type="compositionally biased region" description="Polar residues" evidence="2">
    <location>
        <begin position="626"/>
        <end position="635"/>
    </location>
</feature>
<feature type="region of interest" description="Disordered" evidence="2">
    <location>
        <begin position="565"/>
        <end position="587"/>
    </location>
</feature>
<protein>
    <submittedName>
        <fullName evidence="3">Uncharacterized protein</fullName>
    </submittedName>
</protein>
<keyword evidence="1" id="KW-0175">Coiled coil</keyword>
<feature type="compositionally biased region" description="Low complexity" evidence="2">
    <location>
        <begin position="131"/>
        <end position="140"/>
    </location>
</feature>
<evidence type="ECO:0000313" key="4">
    <source>
        <dbReference type="Proteomes" id="UP000018144"/>
    </source>
</evidence>
<evidence type="ECO:0000256" key="1">
    <source>
        <dbReference type="SAM" id="Coils"/>
    </source>
</evidence>
<feature type="compositionally biased region" description="Polar residues" evidence="2">
    <location>
        <begin position="80"/>
        <end position="94"/>
    </location>
</feature>
<accession>U4LD18</accession>
<organism evidence="3 4">
    <name type="scientific">Pyronema omphalodes (strain CBS 100304)</name>
    <name type="common">Pyronema confluens</name>
    <dbReference type="NCBI Taxonomy" id="1076935"/>
    <lineage>
        <taxon>Eukaryota</taxon>
        <taxon>Fungi</taxon>
        <taxon>Dikarya</taxon>
        <taxon>Ascomycota</taxon>
        <taxon>Pezizomycotina</taxon>
        <taxon>Pezizomycetes</taxon>
        <taxon>Pezizales</taxon>
        <taxon>Pyronemataceae</taxon>
        <taxon>Pyronema</taxon>
    </lineage>
</organism>
<feature type="coiled-coil region" evidence="1">
    <location>
        <begin position="588"/>
        <end position="615"/>
    </location>
</feature>
<keyword evidence="4" id="KW-1185">Reference proteome</keyword>
<feature type="coiled-coil region" evidence="1">
    <location>
        <begin position="342"/>
        <end position="376"/>
    </location>
</feature>
<reference evidence="3 4" key="1">
    <citation type="journal article" date="2013" name="PLoS Genet.">
        <title>The genome and development-dependent transcriptomes of Pyronema confluens: a window into fungal evolution.</title>
        <authorList>
            <person name="Traeger S."/>
            <person name="Altegoer F."/>
            <person name="Freitag M."/>
            <person name="Gabaldon T."/>
            <person name="Kempken F."/>
            <person name="Kumar A."/>
            <person name="Marcet-Houben M."/>
            <person name="Poggeler S."/>
            <person name="Stajich J.E."/>
            <person name="Nowrousian M."/>
        </authorList>
    </citation>
    <scope>NUCLEOTIDE SEQUENCE [LARGE SCALE GENOMIC DNA]</scope>
    <source>
        <strain evidence="4">CBS 100304</strain>
        <tissue evidence="3">Vegetative mycelium</tissue>
    </source>
</reference>
<dbReference type="STRING" id="1076935.U4LD18"/>
<dbReference type="Proteomes" id="UP000018144">
    <property type="component" value="Unassembled WGS sequence"/>
</dbReference>
<feature type="compositionally biased region" description="Pro residues" evidence="2">
    <location>
        <begin position="746"/>
        <end position="758"/>
    </location>
</feature>